<feature type="chain" id="PRO_5008285688" evidence="1">
    <location>
        <begin position="17"/>
        <end position="93"/>
    </location>
</feature>
<reference evidence="2 3" key="1">
    <citation type="journal article" date="2016" name="DNA Res.">
        <title>The draft genome of MD-2 pineapple using hybrid error correction of long reads.</title>
        <authorList>
            <person name="Redwan R.M."/>
            <person name="Saidin A."/>
            <person name="Kumar S.V."/>
        </authorList>
    </citation>
    <scope>NUCLEOTIDE SEQUENCE [LARGE SCALE GENOMIC DNA]</scope>
    <source>
        <strain evidence="3">cv. MD2</strain>
        <tissue evidence="2">Leaf</tissue>
    </source>
</reference>
<dbReference type="Proteomes" id="UP000092600">
    <property type="component" value="Unassembled WGS sequence"/>
</dbReference>
<dbReference type="AlphaFoldDB" id="A0A199V673"/>
<evidence type="ECO:0000313" key="2">
    <source>
        <dbReference type="EMBL" id="OAY72564.1"/>
    </source>
</evidence>
<accession>A0A199V673</accession>
<feature type="signal peptide" evidence="1">
    <location>
        <begin position="1"/>
        <end position="16"/>
    </location>
</feature>
<comment type="caution">
    <text evidence="2">The sequence shown here is derived from an EMBL/GenBank/DDBJ whole genome shotgun (WGS) entry which is preliminary data.</text>
</comment>
<organism evidence="2 3">
    <name type="scientific">Ananas comosus</name>
    <name type="common">Pineapple</name>
    <name type="synonym">Ananas ananas</name>
    <dbReference type="NCBI Taxonomy" id="4615"/>
    <lineage>
        <taxon>Eukaryota</taxon>
        <taxon>Viridiplantae</taxon>
        <taxon>Streptophyta</taxon>
        <taxon>Embryophyta</taxon>
        <taxon>Tracheophyta</taxon>
        <taxon>Spermatophyta</taxon>
        <taxon>Magnoliopsida</taxon>
        <taxon>Liliopsida</taxon>
        <taxon>Poales</taxon>
        <taxon>Bromeliaceae</taxon>
        <taxon>Bromelioideae</taxon>
        <taxon>Ananas</taxon>
    </lineage>
</organism>
<evidence type="ECO:0000256" key="1">
    <source>
        <dbReference type="SAM" id="SignalP"/>
    </source>
</evidence>
<sequence length="93" mass="10171">MFILLLLMKLAKYIYLQMNSCLPCKMMVLQLTIMGDFRTRTVAPGIEALAEALEAEVVVGTLMVMMPFAVVVRGSGLTITGQSHHPDVVTMIG</sequence>
<name>A0A199V673_ANACO</name>
<protein>
    <submittedName>
        <fullName evidence="2">Uncharacterized protein</fullName>
    </submittedName>
</protein>
<gene>
    <name evidence="2" type="ORF">ACMD2_21745</name>
</gene>
<keyword evidence="1" id="KW-0732">Signal</keyword>
<dbReference type="EMBL" id="LSRQ01003049">
    <property type="protein sequence ID" value="OAY72564.1"/>
    <property type="molecule type" value="Genomic_DNA"/>
</dbReference>
<proteinExistence type="predicted"/>
<evidence type="ECO:0000313" key="3">
    <source>
        <dbReference type="Proteomes" id="UP000092600"/>
    </source>
</evidence>